<feature type="domain" description="Ubiquitin-like" evidence="9">
    <location>
        <begin position="6"/>
        <end position="67"/>
    </location>
</feature>
<reference evidence="10" key="1">
    <citation type="journal article" date="2022" name="bioRxiv">
        <title>Sequencing and chromosome-scale assembly of the giantPleurodeles waltlgenome.</title>
        <authorList>
            <person name="Brown T."/>
            <person name="Elewa A."/>
            <person name="Iarovenko S."/>
            <person name="Subramanian E."/>
            <person name="Araus A.J."/>
            <person name="Petzold A."/>
            <person name="Susuki M."/>
            <person name="Suzuki K.-i.T."/>
            <person name="Hayashi T."/>
            <person name="Toyoda A."/>
            <person name="Oliveira C."/>
            <person name="Osipova E."/>
            <person name="Leigh N.D."/>
            <person name="Simon A."/>
            <person name="Yun M.H."/>
        </authorList>
    </citation>
    <scope>NUCLEOTIDE SEQUENCE</scope>
    <source>
        <strain evidence="10">20211129_DDA</strain>
        <tissue evidence="10">Liver</tissue>
    </source>
</reference>
<dbReference type="InterPro" id="IPR039751">
    <property type="entry name" value="HERPUD1/2"/>
</dbReference>
<comment type="caution">
    <text evidence="10">The sequence shown here is derived from an EMBL/GenBank/DDBJ whole genome shotgun (WGS) entry which is preliminary data.</text>
</comment>
<dbReference type="AlphaFoldDB" id="A0AAV7L218"/>
<gene>
    <name evidence="10" type="ORF">NDU88_003517</name>
</gene>
<dbReference type="GO" id="GO:1902236">
    <property type="term" value="P:negative regulation of endoplasmic reticulum stress-induced intrinsic apoptotic signaling pathway"/>
    <property type="evidence" value="ECO:0007669"/>
    <property type="project" value="TreeGrafter"/>
</dbReference>
<evidence type="ECO:0000256" key="1">
    <source>
        <dbReference type="ARBA" id="ARBA00004370"/>
    </source>
</evidence>
<dbReference type="Proteomes" id="UP001066276">
    <property type="component" value="Chromosome 12"/>
</dbReference>
<protein>
    <recommendedName>
        <fullName evidence="7">Homocysteine-responsive endoplasmic reticulum-resident ubiquitin-like domain member 2 protein</fullName>
    </recommendedName>
</protein>
<dbReference type="PANTHER" id="PTHR12943:SF7">
    <property type="entry name" value="HOMOCYSTEINE-RESPONSIVE ENDOPLASMIC RETICULUM-RESIDENT UBIQUITIN-LIKE DOMAIN MEMBER 1 PROTEIN"/>
    <property type="match status" value="1"/>
</dbReference>
<evidence type="ECO:0000256" key="5">
    <source>
        <dbReference type="ARBA" id="ARBA00023230"/>
    </source>
</evidence>
<dbReference type="Pfam" id="PF00240">
    <property type="entry name" value="ubiquitin"/>
    <property type="match status" value="1"/>
</dbReference>
<dbReference type="GO" id="GO:1904292">
    <property type="term" value="P:regulation of ERAD pathway"/>
    <property type="evidence" value="ECO:0007669"/>
    <property type="project" value="TreeGrafter"/>
</dbReference>
<sequence length="374" mass="41826">MEAAQVTLLIRSPSQKQQDQLVQAEWDWTVRRLKGHLREVLPGGPLEQDQRLIYSGKLLSDDLHLDQVLPKHESRHTLHLVCNSKNSPLQPVKTPEVQQQPIRQPTTGPYPSAVPTTDGLRQRDLPQRMAPPHSNPPAAEQNIPGTAAGYAPYTAYSPQHILWFQQLYARQYYMQYLAAAAVASPSRRAQEIPVVPAAAAPPDPLPDPFPVGNQPINPNVQPQVVPGANQNLRMNAQGGLADEEEDVNRDWLDWIYTAARFSVFVSILYFYSSLSRFMIVMGAMILMCLHHAGIFPFRQRPAQPVLNNPPQIAQDQNNNLQQEQPVEEGNEVEGSPNEREAGDLHTPRFISTAWVFFKTFFASLIPEGPPGVVN</sequence>
<dbReference type="FunFam" id="3.10.20.90:FF:000046">
    <property type="entry name" value="Homocysteine-responsive endoplasmic reticulum-resident ubiquitin-like domain member 2 protein"/>
    <property type="match status" value="1"/>
</dbReference>
<dbReference type="GO" id="GO:0030968">
    <property type="term" value="P:endoplasmic reticulum unfolded protein response"/>
    <property type="evidence" value="ECO:0007669"/>
    <property type="project" value="TreeGrafter"/>
</dbReference>
<keyword evidence="4" id="KW-0472">Membrane</keyword>
<dbReference type="InterPro" id="IPR000626">
    <property type="entry name" value="Ubiquitin-like_dom"/>
</dbReference>
<evidence type="ECO:0000313" key="10">
    <source>
        <dbReference type="EMBL" id="KAJ1083358.1"/>
    </source>
</evidence>
<keyword evidence="5" id="KW-0834">Unfolded protein response</keyword>
<comment type="subcellular location">
    <subcellularLocation>
        <location evidence="1">Membrane</location>
    </subcellularLocation>
</comment>
<evidence type="ECO:0000256" key="2">
    <source>
        <dbReference type="ARBA" id="ARBA00022692"/>
    </source>
</evidence>
<dbReference type="GO" id="GO:0006511">
    <property type="term" value="P:ubiquitin-dependent protein catabolic process"/>
    <property type="evidence" value="ECO:0007669"/>
    <property type="project" value="TreeGrafter"/>
</dbReference>
<evidence type="ECO:0000256" key="8">
    <source>
        <dbReference type="SAM" id="MobiDB-lite"/>
    </source>
</evidence>
<evidence type="ECO:0000259" key="9">
    <source>
        <dbReference type="PROSITE" id="PS50053"/>
    </source>
</evidence>
<name>A0AAV7L218_PLEWA</name>
<dbReference type="GO" id="GO:0044325">
    <property type="term" value="F:transmembrane transporter binding"/>
    <property type="evidence" value="ECO:0007669"/>
    <property type="project" value="TreeGrafter"/>
</dbReference>
<dbReference type="EMBL" id="JANPWB010000016">
    <property type="protein sequence ID" value="KAJ1083358.1"/>
    <property type="molecule type" value="Genomic_DNA"/>
</dbReference>
<evidence type="ECO:0000256" key="4">
    <source>
        <dbReference type="ARBA" id="ARBA00023136"/>
    </source>
</evidence>
<keyword evidence="3" id="KW-1133">Transmembrane helix</keyword>
<evidence type="ECO:0000256" key="3">
    <source>
        <dbReference type="ARBA" id="ARBA00022989"/>
    </source>
</evidence>
<dbReference type="SMART" id="SM00213">
    <property type="entry name" value="UBQ"/>
    <property type="match status" value="1"/>
</dbReference>
<dbReference type="GO" id="GO:0032469">
    <property type="term" value="P:endoplasmic reticulum calcium ion homeostasis"/>
    <property type="evidence" value="ECO:0007669"/>
    <property type="project" value="TreeGrafter"/>
</dbReference>
<feature type="compositionally biased region" description="Polar residues" evidence="8">
    <location>
        <begin position="96"/>
        <end position="109"/>
    </location>
</feature>
<feature type="compositionally biased region" description="Polar residues" evidence="8">
    <location>
        <begin position="305"/>
        <end position="324"/>
    </location>
</feature>
<keyword evidence="2" id="KW-0812">Transmembrane</keyword>
<feature type="region of interest" description="Disordered" evidence="8">
    <location>
        <begin position="305"/>
        <end position="343"/>
    </location>
</feature>
<dbReference type="PROSITE" id="PS50053">
    <property type="entry name" value="UBIQUITIN_2"/>
    <property type="match status" value="1"/>
</dbReference>
<feature type="region of interest" description="Disordered" evidence="8">
    <location>
        <begin position="85"/>
        <end position="144"/>
    </location>
</feature>
<keyword evidence="11" id="KW-1185">Reference proteome</keyword>
<organism evidence="10 11">
    <name type="scientific">Pleurodeles waltl</name>
    <name type="common">Iberian ribbed newt</name>
    <dbReference type="NCBI Taxonomy" id="8319"/>
    <lineage>
        <taxon>Eukaryota</taxon>
        <taxon>Metazoa</taxon>
        <taxon>Chordata</taxon>
        <taxon>Craniata</taxon>
        <taxon>Vertebrata</taxon>
        <taxon>Euteleostomi</taxon>
        <taxon>Amphibia</taxon>
        <taxon>Batrachia</taxon>
        <taxon>Caudata</taxon>
        <taxon>Salamandroidea</taxon>
        <taxon>Salamandridae</taxon>
        <taxon>Pleurodelinae</taxon>
        <taxon>Pleurodeles</taxon>
    </lineage>
</organism>
<dbReference type="PANTHER" id="PTHR12943">
    <property type="entry name" value="HOMOCYSTEINE-RESPONSIVE ENDOPLASMIC RETICULUM-RESIDENT UNIQUITIN-LIKE DOMAIN HERPUD PROTEIN FAMILY MEMBER"/>
    <property type="match status" value="1"/>
</dbReference>
<accession>A0AAV7L218</accession>
<dbReference type="SUPFAM" id="SSF54236">
    <property type="entry name" value="Ubiquitin-like"/>
    <property type="match status" value="1"/>
</dbReference>
<evidence type="ECO:0000256" key="6">
    <source>
        <dbReference type="ARBA" id="ARBA00037579"/>
    </source>
</evidence>
<comment type="function">
    <text evidence="6">Could be involved in the unfolded protein response (UPR) pathway.</text>
</comment>
<dbReference type="InterPro" id="IPR029071">
    <property type="entry name" value="Ubiquitin-like_domsf"/>
</dbReference>
<dbReference type="GO" id="GO:0005789">
    <property type="term" value="C:endoplasmic reticulum membrane"/>
    <property type="evidence" value="ECO:0007669"/>
    <property type="project" value="TreeGrafter"/>
</dbReference>
<evidence type="ECO:0000313" key="11">
    <source>
        <dbReference type="Proteomes" id="UP001066276"/>
    </source>
</evidence>
<proteinExistence type="predicted"/>
<dbReference type="Gene3D" id="3.10.20.90">
    <property type="entry name" value="Phosphatidylinositol 3-kinase Catalytic Subunit, Chain A, domain 1"/>
    <property type="match status" value="1"/>
</dbReference>
<evidence type="ECO:0000256" key="7">
    <source>
        <dbReference type="ARBA" id="ARBA00040901"/>
    </source>
</evidence>